<gene>
    <name evidence="2" type="ORF">FHP89_16735</name>
</gene>
<evidence type="ECO:0000313" key="3">
    <source>
        <dbReference type="Proteomes" id="UP000318349"/>
    </source>
</evidence>
<dbReference type="Pfam" id="PF09361">
    <property type="entry name" value="Phasin_2"/>
    <property type="match status" value="1"/>
</dbReference>
<protein>
    <submittedName>
        <fullName evidence="2">Phasin family protein</fullName>
    </submittedName>
</protein>
<proteinExistence type="predicted"/>
<feature type="domain" description="Phasin" evidence="1">
    <location>
        <begin position="8"/>
        <end position="107"/>
    </location>
</feature>
<accession>A0A557RD41</accession>
<dbReference type="InterPro" id="IPR010127">
    <property type="entry name" value="Phasin_subfam-1"/>
</dbReference>
<evidence type="ECO:0000259" key="1">
    <source>
        <dbReference type="Pfam" id="PF09361"/>
    </source>
</evidence>
<dbReference type="NCBIfam" id="TIGR01841">
    <property type="entry name" value="phasin"/>
    <property type="match status" value="1"/>
</dbReference>
<evidence type="ECO:0000313" key="2">
    <source>
        <dbReference type="EMBL" id="TVO73670.1"/>
    </source>
</evidence>
<comment type="caution">
    <text evidence="2">The sequence shown here is derived from an EMBL/GenBank/DDBJ whole genome shotgun (WGS) entry which is preliminary data.</text>
</comment>
<sequence length="179" mass="18628">MNKFTTPEQFADAGKAGLEALLSQATTAFARAERLAALNLNTSRAMLEDGALNTKAIMAIKDPQELVKLQTTLAKPMVDKAVAYARSVYEIATEGQNEMAQAFEAQIAEMNKTFSAALAQAEKSAPAGSEALFAAAKQSMAAASSAYDSMNKAAKQAAQMTEANVAAATKAATKAVSGK</sequence>
<dbReference type="InterPro" id="IPR018968">
    <property type="entry name" value="Phasin"/>
</dbReference>
<dbReference type="Proteomes" id="UP000318349">
    <property type="component" value="Unassembled WGS sequence"/>
</dbReference>
<dbReference type="AlphaFoldDB" id="A0A557RD41"/>
<dbReference type="EMBL" id="VMNI01000017">
    <property type="protein sequence ID" value="TVO73670.1"/>
    <property type="molecule type" value="Genomic_DNA"/>
</dbReference>
<organism evidence="2 3">
    <name type="scientific">Denitromonas halophila</name>
    <dbReference type="NCBI Taxonomy" id="1629404"/>
    <lineage>
        <taxon>Bacteria</taxon>
        <taxon>Pseudomonadati</taxon>
        <taxon>Pseudomonadota</taxon>
        <taxon>Betaproteobacteria</taxon>
        <taxon>Rhodocyclales</taxon>
        <taxon>Zoogloeaceae</taxon>
        <taxon>Denitromonas</taxon>
    </lineage>
</organism>
<name>A0A557RD41_9RHOO</name>
<reference evidence="2 3" key="1">
    <citation type="submission" date="2019-07" db="EMBL/GenBank/DDBJ databases">
        <title>The pathways for chlorine oxyanion respiration interact through the shared metabolite chlorate.</title>
        <authorList>
            <person name="Barnum T.P."/>
            <person name="Cheng Y."/>
            <person name="Hill K.A."/>
            <person name="Lucas L.N."/>
            <person name="Carlson H.K."/>
            <person name="Coates J.D."/>
        </authorList>
    </citation>
    <scope>NUCLEOTIDE SEQUENCE [LARGE SCALE GENOMIC DNA]</scope>
    <source>
        <strain evidence="2 3">SFB-1</strain>
    </source>
</reference>